<dbReference type="SUPFAM" id="SSF54001">
    <property type="entry name" value="Cysteine proteinases"/>
    <property type="match status" value="1"/>
</dbReference>
<dbReference type="AlphaFoldDB" id="A0A4Q7ML52"/>
<evidence type="ECO:0000313" key="5">
    <source>
        <dbReference type="Proteomes" id="UP000293874"/>
    </source>
</evidence>
<dbReference type="EMBL" id="SGXA01000003">
    <property type="protein sequence ID" value="RZS69085.1"/>
    <property type="molecule type" value="Genomic_DNA"/>
</dbReference>
<dbReference type="Gene3D" id="3.30.2140.20">
    <property type="match status" value="1"/>
</dbReference>
<dbReference type="OrthoDB" id="7181050at2"/>
<dbReference type="PRINTS" id="PR01543">
    <property type="entry name" value="ANATRNSFRASE"/>
</dbReference>
<proteinExistence type="inferred from homology"/>
<dbReference type="GO" id="GO:0004060">
    <property type="term" value="F:arylamine N-acetyltransferase activity"/>
    <property type="evidence" value="ECO:0007669"/>
    <property type="project" value="TreeGrafter"/>
</dbReference>
<sequence length="254" mass="29988">MDIKAYHERIGYTGGSEPTLETLIALQKAHLLTVPFENLDIHRNIPIYIDPGAQFDKVVRKRRGGFCYELNSLFYQLLHAMKFETIMVSARTYNYERGNFEPEYDHMSILVYVHHILYLVDVGYGDFAMRPLELDFQMDQDDERNIYRMRTHDMNDLLVSRIENHTAKPLYVFTHTPCRLREFEEMCKYHQISPGSRFTRKRLVTMPTENGRKTLSGNTFTVTYGKGDFEVEIETEEEVKELLKREFGIDLQYS</sequence>
<name>A0A4Q7ML52_9BACT</name>
<comment type="caution">
    <text evidence="4">The sequence shown here is derived from an EMBL/GenBank/DDBJ whole genome shotgun (WGS) entry which is preliminary data.</text>
</comment>
<dbReference type="RefSeq" id="WP_130543452.1">
    <property type="nucleotide sequence ID" value="NZ_CP042431.1"/>
</dbReference>
<dbReference type="PANTHER" id="PTHR11786">
    <property type="entry name" value="N-HYDROXYARYLAMINE O-ACETYLTRANSFERASE"/>
    <property type="match status" value="1"/>
</dbReference>
<evidence type="ECO:0000256" key="2">
    <source>
        <dbReference type="ARBA" id="ARBA00022679"/>
    </source>
</evidence>
<evidence type="ECO:0000313" key="4">
    <source>
        <dbReference type="EMBL" id="RZS69085.1"/>
    </source>
</evidence>
<comment type="similarity">
    <text evidence="1 3">Belongs to the arylamine N-acetyltransferase family.</text>
</comment>
<dbReference type="Proteomes" id="UP000293874">
    <property type="component" value="Unassembled WGS sequence"/>
</dbReference>
<dbReference type="InterPro" id="IPR038765">
    <property type="entry name" value="Papain-like_cys_pep_sf"/>
</dbReference>
<dbReference type="PANTHER" id="PTHR11786:SF8">
    <property type="entry name" value="ARYLAMINE N-ACETYLTRANSFERASE 1"/>
    <property type="match status" value="1"/>
</dbReference>
<organism evidence="4 5">
    <name type="scientific">Pseudobacter ginsenosidimutans</name>
    <dbReference type="NCBI Taxonomy" id="661488"/>
    <lineage>
        <taxon>Bacteria</taxon>
        <taxon>Pseudomonadati</taxon>
        <taxon>Bacteroidota</taxon>
        <taxon>Chitinophagia</taxon>
        <taxon>Chitinophagales</taxon>
        <taxon>Chitinophagaceae</taxon>
        <taxon>Pseudobacter</taxon>
    </lineage>
</organism>
<dbReference type="InterPro" id="IPR001447">
    <property type="entry name" value="Arylamine_N-AcTrfase"/>
</dbReference>
<evidence type="ECO:0000256" key="1">
    <source>
        <dbReference type="ARBA" id="ARBA00006547"/>
    </source>
</evidence>
<reference evidence="4 5" key="1">
    <citation type="submission" date="2019-02" db="EMBL/GenBank/DDBJ databases">
        <title>Genomic Encyclopedia of Type Strains, Phase IV (KMG-IV): sequencing the most valuable type-strain genomes for metagenomic binning, comparative biology and taxonomic classification.</title>
        <authorList>
            <person name="Goeker M."/>
        </authorList>
    </citation>
    <scope>NUCLEOTIDE SEQUENCE [LARGE SCALE GENOMIC DNA]</scope>
    <source>
        <strain evidence="4 5">DSM 18116</strain>
    </source>
</reference>
<gene>
    <name evidence="4" type="ORF">EV199_4910</name>
</gene>
<keyword evidence="5" id="KW-1185">Reference proteome</keyword>
<dbReference type="InterPro" id="IPR053710">
    <property type="entry name" value="Arylamine_NAT_domain_sf"/>
</dbReference>
<keyword evidence="2 4" id="KW-0808">Transferase</keyword>
<protein>
    <submittedName>
        <fullName evidence="4">N-hydroxyarylamine O-acetyltransferase</fullName>
    </submittedName>
</protein>
<dbReference type="Pfam" id="PF00797">
    <property type="entry name" value="Acetyltransf_2"/>
    <property type="match status" value="1"/>
</dbReference>
<accession>A0A4Q7ML52</accession>
<evidence type="ECO:0000256" key="3">
    <source>
        <dbReference type="RuleBase" id="RU003452"/>
    </source>
</evidence>